<keyword evidence="4" id="KW-1185">Reference proteome</keyword>
<proteinExistence type="predicted"/>
<keyword evidence="1" id="KW-1133">Transmembrane helix</keyword>
<dbReference type="Proteomes" id="UP000182882">
    <property type="component" value="Unassembled WGS sequence"/>
</dbReference>
<dbReference type="Gene3D" id="3.90.550.10">
    <property type="entry name" value="Spore Coat Polysaccharide Biosynthesis Protein SpsA, Chain A"/>
    <property type="match status" value="1"/>
</dbReference>
<dbReference type="AlphaFoldDB" id="A0A1H2DQY9"/>
<organism evidence="3 4">
    <name type="scientific">Nitrosomonas ureae</name>
    <dbReference type="NCBI Taxonomy" id="44577"/>
    <lineage>
        <taxon>Bacteria</taxon>
        <taxon>Pseudomonadati</taxon>
        <taxon>Pseudomonadota</taxon>
        <taxon>Betaproteobacteria</taxon>
        <taxon>Nitrosomonadales</taxon>
        <taxon>Nitrosomonadaceae</taxon>
        <taxon>Nitrosomonas</taxon>
    </lineage>
</organism>
<name>A0A1H2DQY9_9PROT</name>
<dbReference type="InterPro" id="IPR001173">
    <property type="entry name" value="Glyco_trans_2-like"/>
</dbReference>
<dbReference type="KEGG" id="nur:ATY38_02410"/>
<feature type="transmembrane region" description="Helical" evidence="1">
    <location>
        <begin position="277"/>
        <end position="298"/>
    </location>
</feature>
<dbReference type="SUPFAM" id="SSF53448">
    <property type="entry name" value="Nucleotide-diphospho-sugar transferases"/>
    <property type="match status" value="1"/>
</dbReference>
<feature type="transmembrane region" description="Helical" evidence="1">
    <location>
        <begin position="6"/>
        <end position="25"/>
    </location>
</feature>
<evidence type="ECO:0000256" key="1">
    <source>
        <dbReference type="SAM" id="Phobius"/>
    </source>
</evidence>
<evidence type="ECO:0000259" key="2">
    <source>
        <dbReference type="Pfam" id="PF00535"/>
    </source>
</evidence>
<dbReference type="InterPro" id="IPR029044">
    <property type="entry name" value="Nucleotide-diphossugar_trans"/>
</dbReference>
<reference evidence="4" key="1">
    <citation type="submission" date="2016-10" db="EMBL/GenBank/DDBJ databases">
        <authorList>
            <person name="Varghese N."/>
            <person name="Submissions S."/>
        </authorList>
    </citation>
    <scope>NUCLEOTIDE SEQUENCE [LARGE SCALE GENOMIC DNA]</scope>
    <source>
        <strain evidence="4">Nm10</strain>
    </source>
</reference>
<evidence type="ECO:0000313" key="3">
    <source>
        <dbReference type="EMBL" id="SDT85275.1"/>
    </source>
</evidence>
<keyword evidence="1" id="KW-0812">Transmembrane</keyword>
<dbReference type="Pfam" id="PF00535">
    <property type="entry name" value="Glycos_transf_2"/>
    <property type="match status" value="1"/>
</dbReference>
<keyword evidence="1" id="KW-0472">Membrane</keyword>
<gene>
    <name evidence="3" type="ORF">SAMN05216406_10446</name>
</gene>
<protein>
    <submittedName>
        <fullName evidence="3">Hopene-associated glycosyltransferase HpnB</fullName>
    </submittedName>
</protein>
<feature type="domain" description="Glycosyltransferase 2-like" evidence="2">
    <location>
        <begin position="52"/>
        <end position="216"/>
    </location>
</feature>
<dbReference type="PANTHER" id="PTHR43646">
    <property type="entry name" value="GLYCOSYLTRANSFERASE"/>
    <property type="match status" value="1"/>
</dbReference>
<dbReference type="GO" id="GO:0016740">
    <property type="term" value="F:transferase activity"/>
    <property type="evidence" value="ECO:0007669"/>
    <property type="project" value="UniProtKB-KW"/>
</dbReference>
<dbReference type="RefSeq" id="WP_062557884.1">
    <property type="nucleotide sequence ID" value="NZ_CP013341.1"/>
</dbReference>
<dbReference type="EMBL" id="FNLN01000004">
    <property type="protein sequence ID" value="SDT85275.1"/>
    <property type="molecule type" value="Genomic_DNA"/>
</dbReference>
<sequence>MLIKLVLYLSVFGTLCWWLLVLFPWRPWSTREKIEILAHSKAIFSDDLSNITVLIPARNEGPYIRHTLHGVRAQGENVRIIVIDDQSVDDTAEQARQCGVQVLAGTAPPAGWSGKLWALEQGLREVKTHYTLLLDADIELAPGIISELRQKASNENLALVSLMAKPPMDNFIECLLMPAFIFFFRLLYPFELANKPGSSVAAAAGGCILVRTQALRSTGAFANLHDALIDDCTLAAHIKGRGAQTFIGLSHAARSHRGYHELKSIWEMVARTAFTQLRYSSILLVICTLIMISMFWMAPFAFMFSPGLEVYLVSILAWAAMFFTYLPTLIYYQRSPLWAGALPIIGILYLAMTWTSALRYWQGERALWKDRRYESKTNT</sequence>
<feature type="transmembrane region" description="Helical" evidence="1">
    <location>
        <begin position="338"/>
        <end position="361"/>
    </location>
</feature>
<keyword evidence="3" id="KW-0808">Transferase</keyword>
<dbReference type="PANTHER" id="PTHR43646:SF3">
    <property type="entry name" value="SLR1566 PROTEIN"/>
    <property type="match status" value="1"/>
</dbReference>
<accession>A0A1H2DQY9</accession>
<feature type="transmembrane region" description="Helical" evidence="1">
    <location>
        <begin position="310"/>
        <end position="332"/>
    </location>
</feature>
<evidence type="ECO:0000313" key="4">
    <source>
        <dbReference type="Proteomes" id="UP000182882"/>
    </source>
</evidence>